<dbReference type="Pfam" id="PF16822">
    <property type="entry name" value="ALGX"/>
    <property type="match status" value="1"/>
</dbReference>
<name>A0ABT2USP0_9BACL</name>
<keyword evidence="4" id="KW-0732">Signal</keyword>
<accession>A0ABT2USP0</accession>
<dbReference type="Proteomes" id="UP001652445">
    <property type="component" value="Unassembled WGS sequence"/>
</dbReference>
<sequence>MKKISVIFIIIFILFISLPLLFSNRIQGAVSKGENKVLANFPVLFEANTGIINTQFLSGFETWINDNIGFRNVLLKLHAEISFNIFNTSPTSSVAIGKDGWYFYKEMGAGGNWINNMTIAIDKYPIDDIGYKKIAKIQENVKKYLNSKGIDYIFVGAPGKVSVYPEYIKGLKPSTIETPVDKLGKELPSDFDYINPKAKIIEQKPNKLMYKKTDSHWTDYSVYLTYGLIKDVIKDKKYFYDAMLYTKEVDVTNQFDFANMIGYNLVGNETVPTLEVENPNVKEVENPELKNYIYSQQHVDQFFTNGGIQFYSNEKAKGTLLLVCDSFFYGIMPQYLGENFKNVIVVRSDDLNEDVINKVKPDLVIYESVDRAFSYRLQNDGFLEPSKFIKSEVYTKNIPISNNKKPSMFIDKFNGNPIYTTQLYVNNDSNEVNLNGWAVDNLSNSETSEVIIKVGDKYFQSKSNISNETVVNYFNNPNYLNSGFSAVLNKDEVLKAKEISVIVVSKDGKYSYEPSVYKIVTS</sequence>
<proteinExistence type="predicted"/>
<reference evidence="8 9" key="1">
    <citation type="submission" date="2022-09" db="EMBL/GenBank/DDBJ databases">
        <authorList>
            <person name="Han X.L."/>
            <person name="Wang Q."/>
            <person name="Lu T."/>
        </authorList>
    </citation>
    <scope>NUCLEOTIDE SEQUENCE [LARGE SCALE GENOMIC DNA]</scope>
    <source>
        <strain evidence="8 9">WQ 127069</strain>
    </source>
</reference>
<evidence type="ECO:0000256" key="4">
    <source>
        <dbReference type="ARBA" id="ARBA00022729"/>
    </source>
</evidence>
<protein>
    <recommendedName>
        <fullName evidence="7">AlgX/AlgJ SGNH hydrolase-like domain-containing protein</fullName>
    </recommendedName>
</protein>
<comment type="caution">
    <text evidence="8">The sequence shown here is derived from an EMBL/GenBank/DDBJ whole genome shotgun (WGS) entry which is preliminary data.</text>
</comment>
<dbReference type="EMBL" id="JAOQIO010000123">
    <property type="protein sequence ID" value="MCU6797654.1"/>
    <property type="molecule type" value="Genomic_DNA"/>
</dbReference>
<comment type="pathway">
    <text evidence="2">Glycan biosynthesis; alginate biosynthesis.</text>
</comment>
<keyword evidence="3" id="KW-0808">Transferase</keyword>
<organism evidence="8 9">
    <name type="scientific">Paenibacillus baimaensis</name>
    <dbReference type="NCBI Taxonomy" id="2982185"/>
    <lineage>
        <taxon>Bacteria</taxon>
        <taxon>Bacillati</taxon>
        <taxon>Bacillota</taxon>
        <taxon>Bacilli</taxon>
        <taxon>Bacillales</taxon>
        <taxon>Paenibacillaceae</taxon>
        <taxon>Paenibacillus</taxon>
    </lineage>
</organism>
<keyword evidence="5" id="KW-0574">Periplasm</keyword>
<evidence type="ECO:0000256" key="3">
    <source>
        <dbReference type="ARBA" id="ARBA00022679"/>
    </source>
</evidence>
<dbReference type="RefSeq" id="WP_262688400.1">
    <property type="nucleotide sequence ID" value="NZ_JAOQIO010000123.1"/>
</dbReference>
<evidence type="ECO:0000256" key="1">
    <source>
        <dbReference type="ARBA" id="ARBA00004418"/>
    </source>
</evidence>
<feature type="domain" description="AlgX/AlgJ SGNH hydrolase-like" evidence="7">
    <location>
        <begin position="94"/>
        <end position="267"/>
    </location>
</feature>
<evidence type="ECO:0000256" key="6">
    <source>
        <dbReference type="ARBA" id="ARBA00022841"/>
    </source>
</evidence>
<dbReference type="InterPro" id="IPR031811">
    <property type="entry name" value="ALGX/ALGJ_SGNH-like"/>
</dbReference>
<evidence type="ECO:0000256" key="2">
    <source>
        <dbReference type="ARBA" id="ARBA00005182"/>
    </source>
</evidence>
<keyword evidence="9" id="KW-1185">Reference proteome</keyword>
<keyword evidence="6" id="KW-0016">Alginate biosynthesis</keyword>
<evidence type="ECO:0000313" key="9">
    <source>
        <dbReference type="Proteomes" id="UP001652445"/>
    </source>
</evidence>
<evidence type="ECO:0000313" key="8">
    <source>
        <dbReference type="EMBL" id="MCU6797654.1"/>
    </source>
</evidence>
<evidence type="ECO:0000259" key="7">
    <source>
        <dbReference type="Pfam" id="PF16822"/>
    </source>
</evidence>
<comment type="subcellular location">
    <subcellularLocation>
        <location evidence="1">Periplasm</location>
    </subcellularLocation>
</comment>
<gene>
    <name evidence="8" type="ORF">OB236_36580</name>
</gene>
<evidence type="ECO:0000256" key="5">
    <source>
        <dbReference type="ARBA" id="ARBA00022764"/>
    </source>
</evidence>